<dbReference type="CDD" id="cd01949">
    <property type="entry name" value="GGDEF"/>
    <property type="match status" value="1"/>
</dbReference>
<dbReference type="SMART" id="SM00091">
    <property type="entry name" value="PAS"/>
    <property type="match status" value="1"/>
</dbReference>
<dbReference type="Gene3D" id="3.20.20.450">
    <property type="entry name" value="EAL domain"/>
    <property type="match status" value="1"/>
</dbReference>
<sequence>MRRVLQMNSDTLFQALPTAMAVLDENERVLAVNESLCALLGRTHENLVRRSSMELLSPHDRGSTLTAYDGGGGTDRGGDGLTRHQRRLRCAEGRTVFCDVHATFLAYEGRAGVWLVAFIDVGQRHHYTQALHAETEHDELTGLLNRKGVRRLLDQQLSDEGQREGAVLFCDLDNFKRVNDTLGHTAGDDLLVRLAQRLQQGLPPECAAARHSGDEFLIVCPDVAAHGGPQELAERISVLLRTNMAREDHLIAVSASIGIATTSDPGVERPEELLRLAEVAMYRAKDHGTGHVFRANAGLSTSLEREANFEQELRQALARDELTLHYQPIVDPTGRVHSAEALLRWPHPQHGLLSPGAILPAARNAHLVSELDRWVLTTASREAATWPGQQGRTVAVTVNLSSTLLHEPDFAAQLERIVPATGLDWHRLVLEITETDLLDLAPATLTAMHELAARGVRFALDDFGTGYSSLERLKELPVQILKLDRTFAAGLEREAVDAAIAGAALSIAQARNMTCVAEGVETTGQLYQLARIGFTDYQGFLFAAGVPAAELRALIQRPPTLAARKEARSQPQPIETQPVPDDPDTMPRTPTITPPSRRTTGEVTTAGSPVPGGHECWIFRDHEEFRTRAREYVRDGLRHGYLIEYVDYAPASRLRAQLAADEILGPAMETGAMAVATIEEFYPTSDGGIVDAEAAMDARLTSVEKALAAGYTGFRAIVNATAMVTTPDQRAAFAYYEYLCDHVISTEPVTALCAYNLTELGSAAVAEMACLHPVTTPTASPFRLYTDSTDEHADNEYDTRLALTGVLDLPCANLFTAALEHTRAHNLLINDHGLDILDPRVIHALDQHARAHHKHVTLRLTQPLSTRLRPLLHNLTHTRIETHQAYPTLTATPPARGCTLRLRGNV</sequence>
<dbReference type="PANTHER" id="PTHR44757:SF2">
    <property type="entry name" value="BIOFILM ARCHITECTURE MAINTENANCE PROTEIN MBAA"/>
    <property type="match status" value="1"/>
</dbReference>
<dbReference type="InterPro" id="IPR001633">
    <property type="entry name" value="EAL_dom"/>
</dbReference>
<dbReference type="PROSITE" id="PS50883">
    <property type="entry name" value="EAL"/>
    <property type="match status" value="1"/>
</dbReference>
<evidence type="ECO:0000256" key="1">
    <source>
        <dbReference type="SAM" id="MobiDB-lite"/>
    </source>
</evidence>
<accession>A0A1I1X096</accession>
<gene>
    <name evidence="5" type="ORF">SAMN04487819_106118</name>
</gene>
<evidence type="ECO:0000259" key="3">
    <source>
        <dbReference type="PROSITE" id="PS50883"/>
    </source>
</evidence>
<feature type="domain" description="EAL" evidence="3">
    <location>
        <begin position="306"/>
        <end position="559"/>
    </location>
</feature>
<dbReference type="AlphaFoldDB" id="A0A1I1X096"/>
<dbReference type="PANTHER" id="PTHR44757">
    <property type="entry name" value="DIGUANYLATE CYCLASE DGCP"/>
    <property type="match status" value="1"/>
</dbReference>
<dbReference type="SMART" id="SM00267">
    <property type="entry name" value="GGDEF"/>
    <property type="match status" value="1"/>
</dbReference>
<dbReference type="InterPro" id="IPR052155">
    <property type="entry name" value="Biofilm_reg_signaling"/>
</dbReference>
<evidence type="ECO:0000259" key="4">
    <source>
        <dbReference type="PROSITE" id="PS50887"/>
    </source>
</evidence>
<dbReference type="SUPFAM" id="SSF55785">
    <property type="entry name" value="PYP-like sensor domain (PAS domain)"/>
    <property type="match status" value="1"/>
</dbReference>
<dbReference type="InterPro" id="IPR025847">
    <property type="entry name" value="MEDS_domain"/>
</dbReference>
<dbReference type="GO" id="GO:0006355">
    <property type="term" value="P:regulation of DNA-templated transcription"/>
    <property type="evidence" value="ECO:0007669"/>
    <property type="project" value="InterPro"/>
</dbReference>
<dbReference type="Pfam" id="PF00989">
    <property type="entry name" value="PAS"/>
    <property type="match status" value="1"/>
</dbReference>
<dbReference type="SUPFAM" id="SSF141868">
    <property type="entry name" value="EAL domain-like"/>
    <property type="match status" value="1"/>
</dbReference>
<feature type="domain" description="GGDEF" evidence="4">
    <location>
        <begin position="163"/>
        <end position="297"/>
    </location>
</feature>
<dbReference type="InterPro" id="IPR035919">
    <property type="entry name" value="EAL_sf"/>
</dbReference>
<dbReference type="InterPro" id="IPR013767">
    <property type="entry name" value="PAS_fold"/>
</dbReference>
<name>A0A1I1X096_9ACTN</name>
<dbReference type="NCBIfam" id="TIGR00254">
    <property type="entry name" value="GGDEF"/>
    <property type="match status" value="1"/>
</dbReference>
<evidence type="ECO:0000313" key="6">
    <source>
        <dbReference type="Proteomes" id="UP000198716"/>
    </source>
</evidence>
<dbReference type="InterPro" id="IPR043128">
    <property type="entry name" value="Rev_trsase/Diguanyl_cyclase"/>
</dbReference>
<keyword evidence="6" id="KW-1185">Reference proteome</keyword>
<dbReference type="InterPro" id="IPR000160">
    <property type="entry name" value="GGDEF_dom"/>
</dbReference>
<organism evidence="5 6">
    <name type="scientific">Actinopolyspora alba</name>
    <dbReference type="NCBI Taxonomy" id="673379"/>
    <lineage>
        <taxon>Bacteria</taxon>
        <taxon>Bacillati</taxon>
        <taxon>Actinomycetota</taxon>
        <taxon>Actinomycetes</taxon>
        <taxon>Actinopolysporales</taxon>
        <taxon>Actinopolysporaceae</taxon>
        <taxon>Actinopolyspora</taxon>
        <taxon>Actinopolyspora alba group</taxon>
    </lineage>
</organism>
<protein>
    <submittedName>
        <fullName evidence="5">PAS domain S-box-containing protein/diguanylate cyclase (GGDEF) domain-containing protein</fullName>
    </submittedName>
</protein>
<dbReference type="CDD" id="cd00130">
    <property type="entry name" value="PAS"/>
    <property type="match status" value="1"/>
</dbReference>
<dbReference type="Gene3D" id="3.30.450.20">
    <property type="entry name" value="PAS domain"/>
    <property type="match status" value="1"/>
</dbReference>
<dbReference type="InterPro" id="IPR029787">
    <property type="entry name" value="Nucleotide_cyclase"/>
</dbReference>
<dbReference type="Gene3D" id="3.30.70.270">
    <property type="match status" value="1"/>
</dbReference>
<dbReference type="Pfam" id="PF00990">
    <property type="entry name" value="GGDEF"/>
    <property type="match status" value="1"/>
</dbReference>
<dbReference type="PROSITE" id="PS50112">
    <property type="entry name" value="PAS"/>
    <property type="match status" value="1"/>
</dbReference>
<dbReference type="InterPro" id="IPR000014">
    <property type="entry name" value="PAS"/>
</dbReference>
<dbReference type="NCBIfam" id="TIGR00229">
    <property type="entry name" value="sensory_box"/>
    <property type="match status" value="1"/>
</dbReference>
<evidence type="ECO:0000259" key="2">
    <source>
        <dbReference type="PROSITE" id="PS50112"/>
    </source>
</evidence>
<dbReference type="EMBL" id="FOMZ01000006">
    <property type="protein sequence ID" value="SFD98780.1"/>
    <property type="molecule type" value="Genomic_DNA"/>
</dbReference>
<feature type="region of interest" description="Disordered" evidence="1">
    <location>
        <begin position="59"/>
        <end position="81"/>
    </location>
</feature>
<dbReference type="SMART" id="SM00052">
    <property type="entry name" value="EAL"/>
    <property type="match status" value="1"/>
</dbReference>
<evidence type="ECO:0000313" key="5">
    <source>
        <dbReference type="EMBL" id="SFD98780.1"/>
    </source>
</evidence>
<reference evidence="6" key="1">
    <citation type="submission" date="2016-10" db="EMBL/GenBank/DDBJ databases">
        <authorList>
            <person name="Varghese N."/>
            <person name="Submissions S."/>
        </authorList>
    </citation>
    <scope>NUCLEOTIDE SEQUENCE [LARGE SCALE GENOMIC DNA]</scope>
    <source>
        <strain evidence="6">DSM 45004</strain>
    </source>
</reference>
<dbReference type="PROSITE" id="PS50887">
    <property type="entry name" value="GGDEF"/>
    <property type="match status" value="1"/>
</dbReference>
<dbReference type="Pfam" id="PF14417">
    <property type="entry name" value="MEDS"/>
    <property type="match status" value="1"/>
</dbReference>
<dbReference type="SUPFAM" id="SSF55073">
    <property type="entry name" value="Nucleotide cyclase"/>
    <property type="match status" value="1"/>
</dbReference>
<proteinExistence type="predicted"/>
<dbReference type="Proteomes" id="UP000198716">
    <property type="component" value="Unassembled WGS sequence"/>
</dbReference>
<dbReference type="InterPro" id="IPR035965">
    <property type="entry name" value="PAS-like_dom_sf"/>
</dbReference>
<feature type="compositionally biased region" description="Low complexity" evidence="1">
    <location>
        <begin position="586"/>
        <end position="598"/>
    </location>
</feature>
<feature type="domain" description="PAS" evidence="2">
    <location>
        <begin position="1"/>
        <end position="61"/>
    </location>
</feature>
<feature type="region of interest" description="Disordered" evidence="1">
    <location>
        <begin position="562"/>
        <end position="609"/>
    </location>
</feature>
<dbReference type="CDD" id="cd01948">
    <property type="entry name" value="EAL"/>
    <property type="match status" value="1"/>
</dbReference>
<dbReference type="Pfam" id="PF00563">
    <property type="entry name" value="EAL"/>
    <property type="match status" value="1"/>
</dbReference>
<dbReference type="RefSeq" id="WP_092926545.1">
    <property type="nucleotide sequence ID" value="NZ_FOMZ01000006.1"/>
</dbReference>